<protein>
    <submittedName>
        <fullName evidence="3">Uncharacterized protein</fullName>
    </submittedName>
</protein>
<feature type="compositionally biased region" description="Basic residues" evidence="1">
    <location>
        <begin position="81"/>
        <end position="95"/>
    </location>
</feature>
<dbReference type="Proteomes" id="UP000887565">
    <property type="component" value="Unplaced"/>
</dbReference>
<evidence type="ECO:0000313" key="2">
    <source>
        <dbReference type="Proteomes" id="UP000887565"/>
    </source>
</evidence>
<proteinExistence type="predicted"/>
<accession>A0A915K4K8</accession>
<reference evidence="3" key="1">
    <citation type="submission" date="2022-11" db="UniProtKB">
        <authorList>
            <consortium name="WormBaseParasite"/>
        </authorList>
    </citation>
    <scope>IDENTIFICATION</scope>
</reference>
<evidence type="ECO:0000313" key="3">
    <source>
        <dbReference type="WBParaSite" id="nRc.2.0.1.t33695-RA"/>
    </source>
</evidence>
<name>A0A915K4K8_ROMCU</name>
<dbReference type="WBParaSite" id="nRc.2.0.1.t33695-RA">
    <property type="protein sequence ID" value="nRc.2.0.1.t33695-RA"/>
    <property type="gene ID" value="nRc.2.0.1.g33695"/>
</dbReference>
<evidence type="ECO:0000256" key="1">
    <source>
        <dbReference type="SAM" id="MobiDB-lite"/>
    </source>
</evidence>
<keyword evidence="2" id="KW-1185">Reference proteome</keyword>
<feature type="region of interest" description="Disordered" evidence="1">
    <location>
        <begin position="132"/>
        <end position="161"/>
    </location>
</feature>
<feature type="region of interest" description="Disordered" evidence="1">
    <location>
        <begin position="75"/>
        <end position="95"/>
    </location>
</feature>
<dbReference type="AlphaFoldDB" id="A0A915K4K8"/>
<organism evidence="2 3">
    <name type="scientific">Romanomermis culicivorax</name>
    <name type="common">Nematode worm</name>
    <dbReference type="NCBI Taxonomy" id="13658"/>
    <lineage>
        <taxon>Eukaryota</taxon>
        <taxon>Metazoa</taxon>
        <taxon>Ecdysozoa</taxon>
        <taxon>Nematoda</taxon>
        <taxon>Enoplea</taxon>
        <taxon>Dorylaimia</taxon>
        <taxon>Mermithida</taxon>
        <taxon>Mermithoidea</taxon>
        <taxon>Mermithidae</taxon>
        <taxon>Romanomermis</taxon>
    </lineage>
</organism>
<dbReference type="Gene3D" id="1.10.510.10">
    <property type="entry name" value="Transferase(Phosphotransferase) domain 1"/>
    <property type="match status" value="1"/>
</dbReference>
<sequence>MKKSIAADHLLKNLPHQLIGFYEHLTTLDYFTDPDYEFLFSCLHSIIEEYEIEDDEPFDWIFGLHANDIRSRSKSMEKKDHLHCRPRSQTKSHKQMIKVEDYESENAITKYTDASAHTEDIMIDQFQSFLEQEYDDDEKDQKDNEQNDPSTVHQFPKDTAL</sequence>